<dbReference type="Proteomes" id="UP000245119">
    <property type="component" value="Linkage Group LG2"/>
</dbReference>
<comment type="subcellular location">
    <subcellularLocation>
        <location evidence="10">Endoplasmic reticulum membrane</location>
        <topology evidence="10">Lipid-anchor</topology>
        <orientation evidence="10">Cytoplasmic side</orientation>
    </subcellularLocation>
</comment>
<dbReference type="PROSITE" id="PS51421">
    <property type="entry name" value="RAS"/>
    <property type="match status" value="1"/>
</dbReference>
<dbReference type="GO" id="GO:0005525">
    <property type="term" value="F:GTP binding"/>
    <property type="evidence" value="ECO:0007669"/>
    <property type="project" value="UniProtKB-KW"/>
</dbReference>
<evidence type="ECO:0000313" key="13">
    <source>
        <dbReference type="EMBL" id="PVD35956.1"/>
    </source>
</evidence>
<dbReference type="GO" id="GO:0005789">
    <property type="term" value="C:endoplasmic reticulum membrane"/>
    <property type="evidence" value="ECO:0007669"/>
    <property type="project" value="UniProtKB-SubCell"/>
</dbReference>
<dbReference type="InterPro" id="IPR027417">
    <property type="entry name" value="P-loop_NTPase"/>
</dbReference>
<dbReference type="GO" id="GO:0046872">
    <property type="term" value="F:metal ion binding"/>
    <property type="evidence" value="ECO:0007669"/>
    <property type="project" value="UniProtKB-KW"/>
</dbReference>
<dbReference type="NCBIfam" id="TIGR00231">
    <property type="entry name" value="small_GTP"/>
    <property type="match status" value="1"/>
</dbReference>
<dbReference type="SMART" id="SM00175">
    <property type="entry name" value="RAB"/>
    <property type="match status" value="1"/>
</dbReference>
<keyword evidence="6" id="KW-0342">GTP-binding</keyword>
<keyword evidence="8" id="KW-0449">Lipoprotein</keyword>
<evidence type="ECO:0000256" key="10">
    <source>
        <dbReference type="ARBA" id="ARBA00037811"/>
    </source>
</evidence>
<evidence type="ECO:0000256" key="9">
    <source>
        <dbReference type="ARBA" id="ARBA00023289"/>
    </source>
</evidence>
<keyword evidence="3" id="KW-0547">Nucleotide-binding</keyword>
<comment type="catalytic activity">
    <reaction evidence="12">
        <text>GTP + H2O = GDP + phosphate + H(+)</text>
        <dbReference type="Rhea" id="RHEA:19669"/>
        <dbReference type="ChEBI" id="CHEBI:15377"/>
        <dbReference type="ChEBI" id="CHEBI:15378"/>
        <dbReference type="ChEBI" id="CHEBI:37565"/>
        <dbReference type="ChEBI" id="CHEBI:43474"/>
        <dbReference type="ChEBI" id="CHEBI:58189"/>
    </reaction>
    <physiologicalReaction direction="left-to-right" evidence="12">
        <dbReference type="Rhea" id="RHEA:19670"/>
    </physiologicalReaction>
</comment>
<dbReference type="OrthoDB" id="25818at2759"/>
<evidence type="ECO:0000256" key="1">
    <source>
        <dbReference type="ARBA" id="ARBA00022481"/>
    </source>
</evidence>
<keyword evidence="7" id="KW-0472">Membrane</keyword>
<name>A0A2T7PR99_POMCA</name>
<evidence type="ECO:0000256" key="6">
    <source>
        <dbReference type="ARBA" id="ARBA00023134"/>
    </source>
</evidence>
<protein>
    <recommendedName>
        <fullName evidence="15">GTP-binding protein Rheb</fullName>
    </recommendedName>
</protein>
<sequence length="193" mass="21811">MSAPPKQRKIAFMGFRSVGKSSLIIQFVENHFVDNYEPTIENTFHKSLKLGGQEYHLQVVDTAGQDEYSIIPQSYFMNINGYVLVYSVNSEKSFSVAKFVYQRLLDMKGQMDVPVVLVANKTDLRMERVVSYEDGKKLADSWKAPFIEASAKENSLSFLIFEQFEENSCVTVSDDSDNATTEGTTCRNKILAS</sequence>
<dbReference type="SMART" id="SM00173">
    <property type="entry name" value="RAS"/>
    <property type="match status" value="1"/>
</dbReference>
<dbReference type="GO" id="GO:0007165">
    <property type="term" value="P:signal transduction"/>
    <property type="evidence" value="ECO:0007669"/>
    <property type="project" value="InterPro"/>
</dbReference>
<dbReference type="GO" id="GO:0003924">
    <property type="term" value="F:GTPase activity"/>
    <property type="evidence" value="ECO:0007669"/>
    <property type="project" value="InterPro"/>
</dbReference>
<dbReference type="EMBL" id="PZQS01000002">
    <property type="protein sequence ID" value="PVD35956.1"/>
    <property type="molecule type" value="Genomic_DNA"/>
</dbReference>
<proteinExistence type="inferred from homology"/>
<dbReference type="InterPro" id="IPR020849">
    <property type="entry name" value="Small_GTPase_Ras-type"/>
</dbReference>
<evidence type="ECO:0000256" key="11">
    <source>
        <dbReference type="ARBA" id="ARBA00037969"/>
    </source>
</evidence>
<keyword evidence="1" id="KW-0488">Methylation</keyword>
<evidence type="ECO:0000256" key="12">
    <source>
        <dbReference type="ARBA" id="ARBA00049117"/>
    </source>
</evidence>
<comment type="caution">
    <text evidence="13">The sequence shown here is derived from an EMBL/GenBank/DDBJ whole genome shotgun (WGS) entry which is preliminary data.</text>
</comment>
<dbReference type="AlphaFoldDB" id="A0A2T7PR99"/>
<dbReference type="InterPro" id="IPR005225">
    <property type="entry name" value="Small_GTP-bd"/>
</dbReference>
<keyword evidence="5" id="KW-0460">Magnesium</keyword>
<keyword evidence="2" id="KW-0479">Metal-binding</keyword>
<dbReference type="PANTHER" id="PTHR24070">
    <property type="entry name" value="RAS, DI-RAS, AND RHEB FAMILY MEMBERS OF SMALL GTPASE SUPERFAMILY"/>
    <property type="match status" value="1"/>
</dbReference>
<evidence type="ECO:0000256" key="7">
    <source>
        <dbReference type="ARBA" id="ARBA00023136"/>
    </source>
</evidence>
<evidence type="ECO:0008006" key="15">
    <source>
        <dbReference type="Google" id="ProtNLM"/>
    </source>
</evidence>
<dbReference type="Pfam" id="PF00071">
    <property type="entry name" value="Ras"/>
    <property type="match status" value="1"/>
</dbReference>
<dbReference type="STRING" id="400727.A0A2T7PR99"/>
<evidence type="ECO:0000256" key="8">
    <source>
        <dbReference type="ARBA" id="ARBA00023288"/>
    </source>
</evidence>
<evidence type="ECO:0000256" key="5">
    <source>
        <dbReference type="ARBA" id="ARBA00022842"/>
    </source>
</evidence>
<organism evidence="13 14">
    <name type="scientific">Pomacea canaliculata</name>
    <name type="common">Golden apple snail</name>
    <dbReference type="NCBI Taxonomy" id="400727"/>
    <lineage>
        <taxon>Eukaryota</taxon>
        <taxon>Metazoa</taxon>
        <taxon>Spiralia</taxon>
        <taxon>Lophotrochozoa</taxon>
        <taxon>Mollusca</taxon>
        <taxon>Gastropoda</taxon>
        <taxon>Caenogastropoda</taxon>
        <taxon>Architaenioglossa</taxon>
        <taxon>Ampullarioidea</taxon>
        <taxon>Ampullariidae</taxon>
        <taxon>Pomacea</taxon>
    </lineage>
</organism>
<dbReference type="Gene3D" id="3.40.50.300">
    <property type="entry name" value="P-loop containing nucleotide triphosphate hydrolases"/>
    <property type="match status" value="1"/>
</dbReference>
<dbReference type="FunFam" id="3.40.50.300:FF:000273">
    <property type="entry name" value="GTP-binding protein Rheb homolog"/>
    <property type="match status" value="1"/>
</dbReference>
<evidence type="ECO:0000256" key="4">
    <source>
        <dbReference type="ARBA" id="ARBA00022801"/>
    </source>
</evidence>
<dbReference type="PROSITE" id="PS51419">
    <property type="entry name" value="RAB"/>
    <property type="match status" value="1"/>
</dbReference>
<evidence type="ECO:0000256" key="2">
    <source>
        <dbReference type="ARBA" id="ARBA00022723"/>
    </source>
</evidence>
<gene>
    <name evidence="13" type="ORF">C0Q70_02925</name>
</gene>
<reference evidence="13 14" key="1">
    <citation type="submission" date="2018-04" db="EMBL/GenBank/DDBJ databases">
        <title>The genome of golden apple snail Pomacea canaliculata provides insight into stress tolerance and invasive adaptation.</title>
        <authorList>
            <person name="Liu C."/>
            <person name="Liu B."/>
            <person name="Ren Y."/>
            <person name="Zhang Y."/>
            <person name="Wang H."/>
            <person name="Li S."/>
            <person name="Jiang F."/>
            <person name="Yin L."/>
            <person name="Zhang G."/>
            <person name="Qian W."/>
            <person name="Fan W."/>
        </authorList>
    </citation>
    <scope>NUCLEOTIDE SEQUENCE [LARGE SCALE GENOMIC DNA]</scope>
    <source>
        <strain evidence="13">SZHN2017</strain>
        <tissue evidence="13">Muscle</tissue>
    </source>
</reference>
<dbReference type="SMART" id="SM00174">
    <property type="entry name" value="RHO"/>
    <property type="match status" value="1"/>
</dbReference>
<evidence type="ECO:0000313" key="14">
    <source>
        <dbReference type="Proteomes" id="UP000245119"/>
    </source>
</evidence>
<comment type="similarity">
    <text evidence="11">Belongs to the small GTPase superfamily. Rheb family.</text>
</comment>
<dbReference type="PROSITE" id="PS51420">
    <property type="entry name" value="RHO"/>
    <property type="match status" value="1"/>
</dbReference>
<evidence type="ECO:0000256" key="3">
    <source>
        <dbReference type="ARBA" id="ARBA00022741"/>
    </source>
</evidence>
<dbReference type="InterPro" id="IPR001806">
    <property type="entry name" value="Small_GTPase"/>
</dbReference>
<dbReference type="SUPFAM" id="SSF52540">
    <property type="entry name" value="P-loop containing nucleoside triphosphate hydrolases"/>
    <property type="match status" value="1"/>
</dbReference>
<accession>A0A2T7PR99</accession>
<keyword evidence="14" id="KW-1185">Reference proteome</keyword>
<keyword evidence="9" id="KW-0636">Prenylation</keyword>
<dbReference type="PRINTS" id="PR00449">
    <property type="entry name" value="RASTRNSFRMNG"/>
</dbReference>
<keyword evidence="4" id="KW-0378">Hydrolase</keyword>